<keyword evidence="6" id="KW-1185">Reference proteome</keyword>
<dbReference type="Pfam" id="PF10545">
    <property type="entry name" value="MADF_DNA_bdg"/>
    <property type="match status" value="1"/>
</dbReference>
<reference evidence="5" key="1">
    <citation type="submission" date="2020-11" db="EMBL/GenBank/DDBJ databases">
        <authorList>
            <person name="Whiteford S."/>
        </authorList>
    </citation>
    <scope>NUCLEOTIDE SEQUENCE</scope>
</reference>
<accession>A0A8S4F115</accession>
<dbReference type="InterPro" id="IPR004210">
    <property type="entry name" value="BESS_motif"/>
</dbReference>
<dbReference type="AlphaFoldDB" id="A0A8S4F115"/>
<dbReference type="GO" id="GO:0003677">
    <property type="term" value="F:DNA binding"/>
    <property type="evidence" value="ECO:0007669"/>
    <property type="project" value="InterPro"/>
</dbReference>
<dbReference type="GO" id="GO:0005667">
    <property type="term" value="C:transcription regulator complex"/>
    <property type="evidence" value="ECO:0007669"/>
    <property type="project" value="TreeGrafter"/>
</dbReference>
<evidence type="ECO:0000256" key="1">
    <source>
        <dbReference type="PROSITE-ProRule" id="PRU00371"/>
    </source>
</evidence>
<dbReference type="Proteomes" id="UP000653454">
    <property type="component" value="Unassembled WGS sequence"/>
</dbReference>
<feature type="domain" description="BESS" evidence="4">
    <location>
        <begin position="244"/>
        <end position="283"/>
    </location>
</feature>
<dbReference type="PROSITE" id="PS51031">
    <property type="entry name" value="BESS"/>
    <property type="match status" value="1"/>
</dbReference>
<comment type="subcellular location">
    <subcellularLocation>
        <location evidence="1">Nucleus</location>
    </subcellularLocation>
</comment>
<feature type="domain" description="MADF" evidence="3">
    <location>
        <begin position="69"/>
        <end position="163"/>
    </location>
</feature>
<dbReference type="PANTHER" id="PTHR12243:SF64">
    <property type="entry name" value="DORSAL INTERACTING PROTEIN 3-RELATED"/>
    <property type="match status" value="1"/>
</dbReference>
<evidence type="ECO:0000259" key="3">
    <source>
        <dbReference type="PROSITE" id="PS51029"/>
    </source>
</evidence>
<dbReference type="PROSITE" id="PS51029">
    <property type="entry name" value="MADF"/>
    <property type="match status" value="1"/>
</dbReference>
<evidence type="ECO:0000259" key="4">
    <source>
        <dbReference type="PROSITE" id="PS51031"/>
    </source>
</evidence>
<gene>
    <name evidence="5" type="ORF">PLXY2_LOCUS7348</name>
</gene>
<dbReference type="EMBL" id="CAJHNJ030000025">
    <property type="protein sequence ID" value="CAG9121473.1"/>
    <property type="molecule type" value="Genomic_DNA"/>
</dbReference>
<dbReference type="InterPro" id="IPR039353">
    <property type="entry name" value="TF_Adf1"/>
</dbReference>
<evidence type="ECO:0000313" key="6">
    <source>
        <dbReference type="Proteomes" id="UP000653454"/>
    </source>
</evidence>
<organism evidence="5 6">
    <name type="scientific">Plutella xylostella</name>
    <name type="common">Diamondback moth</name>
    <name type="synonym">Plutella maculipennis</name>
    <dbReference type="NCBI Taxonomy" id="51655"/>
    <lineage>
        <taxon>Eukaryota</taxon>
        <taxon>Metazoa</taxon>
        <taxon>Ecdysozoa</taxon>
        <taxon>Arthropoda</taxon>
        <taxon>Hexapoda</taxon>
        <taxon>Insecta</taxon>
        <taxon>Pterygota</taxon>
        <taxon>Neoptera</taxon>
        <taxon>Endopterygota</taxon>
        <taxon>Lepidoptera</taxon>
        <taxon>Glossata</taxon>
        <taxon>Ditrysia</taxon>
        <taxon>Yponomeutoidea</taxon>
        <taxon>Plutellidae</taxon>
        <taxon>Plutella</taxon>
    </lineage>
</organism>
<evidence type="ECO:0000256" key="2">
    <source>
        <dbReference type="SAM" id="MobiDB-lite"/>
    </source>
</evidence>
<dbReference type="PANTHER" id="PTHR12243">
    <property type="entry name" value="MADF DOMAIN TRANSCRIPTION FACTOR"/>
    <property type="match status" value="1"/>
</dbReference>
<sequence>MAAGRPRVPSTAALDSAPRPGRHLAPNRAGPPPRPAARQSPVNRHAARDAHSSILSTPVTMQFEYDPERLIDEVKKRPGIWDHDCAEYRLKHTRQKLWQEIVKELSQNNGSLSKSEMRELELQLQKKWKSIRDCFQKYIANPNRTKRPYIYMKRLQFLLRDDAPPAANSSESEDDARPKMRWKKTLKLKTSNSDDESQYVQYDDMTYSDGEAAADQATPAKVSKVDAEQFTFASVDVLGKSEDAESDRLFLLSLLPHLRSVPDERRLHVKMELMQVLQTANTNATRHHKIL</sequence>
<name>A0A8S4F115_PLUXY</name>
<dbReference type="InterPro" id="IPR006578">
    <property type="entry name" value="MADF-dom"/>
</dbReference>
<dbReference type="SMART" id="SM00595">
    <property type="entry name" value="MADF"/>
    <property type="match status" value="1"/>
</dbReference>
<keyword evidence="1" id="KW-0539">Nucleus</keyword>
<comment type="caution">
    <text evidence="5">The sequence shown here is derived from an EMBL/GenBank/DDBJ whole genome shotgun (WGS) entry which is preliminary data.</text>
</comment>
<dbReference type="Pfam" id="PF02944">
    <property type="entry name" value="BESS"/>
    <property type="match status" value="1"/>
</dbReference>
<evidence type="ECO:0000313" key="5">
    <source>
        <dbReference type="EMBL" id="CAG9121473.1"/>
    </source>
</evidence>
<dbReference type="GO" id="GO:0005634">
    <property type="term" value="C:nucleus"/>
    <property type="evidence" value="ECO:0007669"/>
    <property type="project" value="UniProtKB-SubCell"/>
</dbReference>
<proteinExistence type="predicted"/>
<protein>
    <submittedName>
        <fullName evidence="5">(diamondback moth) hypothetical protein</fullName>
    </submittedName>
</protein>
<feature type="region of interest" description="Disordered" evidence="2">
    <location>
        <begin position="1"/>
        <end position="53"/>
    </location>
</feature>
<dbReference type="GO" id="GO:0006357">
    <property type="term" value="P:regulation of transcription by RNA polymerase II"/>
    <property type="evidence" value="ECO:0007669"/>
    <property type="project" value="TreeGrafter"/>
</dbReference>